<dbReference type="PANTHER" id="PTHR45649">
    <property type="entry name" value="AMINO-ACID PERMEASE BAT1"/>
    <property type="match status" value="1"/>
</dbReference>
<dbReference type="GO" id="GO:0022857">
    <property type="term" value="F:transmembrane transporter activity"/>
    <property type="evidence" value="ECO:0007669"/>
    <property type="project" value="InterPro"/>
</dbReference>
<proteinExistence type="predicted"/>
<evidence type="ECO:0000256" key="1">
    <source>
        <dbReference type="ARBA" id="ARBA00004141"/>
    </source>
</evidence>
<dbReference type="Pfam" id="PF13520">
    <property type="entry name" value="AA_permease_2"/>
    <property type="match status" value="1"/>
</dbReference>
<gene>
    <name evidence="7" type="ORF">K469DRAFT_573801</name>
</gene>
<evidence type="ECO:0000313" key="7">
    <source>
        <dbReference type="EMBL" id="KAF2186370.1"/>
    </source>
</evidence>
<feature type="transmembrane region" description="Helical" evidence="6">
    <location>
        <begin position="384"/>
        <end position="404"/>
    </location>
</feature>
<protein>
    <submittedName>
        <fullName evidence="7">Amino acid transporter-like protein</fullName>
    </submittedName>
</protein>
<keyword evidence="2" id="KW-0813">Transport</keyword>
<feature type="transmembrane region" description="Helical" evidence="6">
    <location>
        <begin position="77"/>
        <end position="99"/>
    </location>
</feature>
<feature type="transmembrane region" description="Helical" evidence="6">
    <location>
        <begin position="42"/>
        <end position="65"/>
    </location>
</feature>
<evidence type="ECO:0000256" key="3">
    <source>
        <dbReference type="ARBA" id="ARBA00022692"/>
    </source>
</evidence>
<feature type="transmembrane region" description="Helical" evidence="6">
    <location>
        <begin position="485"/>
        <end position="505"/>
    </location>
</feature>
<sequence length="525" mass="57335">MASTPAEGPKASTYAEGVETVSDIDEHELAKVGKKSVLRRNFAFLSILGFSCSLMITWEGLYSVFVFGLMDGGPAGLVYGFILVWVGYATVVASMGELVSMSVEIRSRYCVGQYHWTHRLAPSNLKNVLSYITGWQSVIAWQALAASAGYLTATALQGLIINSQSSYSSQRWHGTLLVFAIMFVCLIFNTFLAKHLAKIENVILWLHISLFFVVLITLLVLSPQKSSAKDVFAQFLNEGGYKSKGLSFFVGLITPVFAFSGADGAVHMSEEIKHSSTVLPWAMLGSILINGVTGFAMLIAILFCIGDIEAALNTPTGYPFIEILTQGSRSIGGGTALSSLLVTMFICATLGIVASASRQLWAFARDNAVPNARIISHVEPRMKIPLVAIGCTVTITCLLSLINIGSATVFNAIVSLSVSGFFGSYILPFSLLLYIRIYHPERLEFGPWTLGRWGPWINGVAILWSILVMFFSFWPTMIPVTGENMNWSCLLWGSIMIFAGCFWIVHGRRVYRGPVVETSVVEVVS</sequence>
<reference evidence="7" key="1">
    <citation type="journal article" date="2020" name="Stud. Mycol.">
        <title>101 Dothideomycetes genomes: a test case for predicting lifestyles and emergence of pathogens.</title>
        <authorList>
            <person name="Haridas S."/>
            <person name="Albert R."/>
            <person name="Binder M."/>
            <person name="Bloem J."/>
            <person name="Labutti K."/>
            <person name="Salamov A."/>
            <person name="Andreopoulos B."/>
            <person name="Baker S."/>
            <person name="Barry K."/>
            <person name="Bills G."/>
            <person name="Bluhm B."/>
            <person name="Cannon C."/>
            <person name="Castanera R."/>
            <person name="Culley D."/>
            <person name="Daum C."/>
            <person name="Ezra D."/>
            <person name="Gonzalez J."/>
            <person name="Henrissat B."/>
            <person name="Kuo A."/>
            <person name="Liang C."/>
            <person name="Lipzen A."/>
            <person name="Lutzoni F."/>
            <person name="Magnuson J."/>
            <person name="Mondo S."/>
            <person name="Nolan M."/>
            <person name="Ohm R."/>
            <person name="Pangilinan J."/>
            <person name="Park H.-J."/>
            <person name="Ramirez L."/>
            <person name="Alfaro M."/>
            <person name="Sun H."/>
            <person name="Tritt A."/>
            <person name="Yoshinaga Y."/>
            <person name="Zwiers L.-H."/>
            <person name="Turgeon B."/>
            <person name="Goodwin S."/>
            <person name="Spatafora J."/>
            <person name="Crous P."/>
            <person name="Grigoriev I."/>
        </authorList>
    </citation>
    <scope>NUCLEOTIDE SEQUENCE</scope>
    <source>
        <strain evidence="7">CBS 207.26</strain>
    </source>
</reference>
<feature type="transmembrane region" description="Helical" evidence="6">
    <location>
        <begin position="246"/>
        <end position="266"/>
    </location>
</feature>
<feature type="transmembrane region" description="Helical" evidence="6">
    <location>
        <begin position="172"/>
        <end position="192"/>
    </location>
</feature>
<evidence type="ECO:0000256" key="6">
    <source>
        <dbReference type="SAM" id="Phobius"/>
    </source>
</evidence>
<evidence type="ECO:0000256" key="5">
    <source>
        <dbReference type="ARBA" id="ARBA00023136"/>
    </source>
</evidence>
<evidence type="ECO:0000313" key="8">
    <source>
        <dbReference type="Proteomes" id="UP000800200"/>
    </source>
</evidence>
<dbReference type="InterPro" id="IPR002293">
    <property type="entry name" value="AA/rel_permease1"/>
</dbReference>
<dbReference type="PIRSF" id="PIRSF006060">
    <property type="entry name" value="AA_transporter"/>
    <property type="match status" value="1"/>
</dbReference>
<name>A0A6A6E883_9PEZI</name>
<organism evidence="7 8">
    <name type="scientific">Zopfia rhizophila CBS 207.26</name>
    <dbReference type="NCBI Taxonomy" id="1314779"/>
    <lineage>
        <taxon>Eukaryota</taxon>
        <taxon>Fungi</taxon>
        <taxon>Dikarya</taxon>
        <taxon>Ascomycota</taxon>
        <taxon>Pezizomycotina</taxon>
        <taxon>Dothideomycetes</taxon>
        <taxon>Dothideomycetes incertae sedis</taxon>
        <taxon>Zopfiaceae</taxon>
        <taxon>Zopfia</taxon>
    </lineage>
</organism>
<dbReference type="Proteomes" id="UP000800200">
    <property type="component" value="Unassembled WGS sequence"/>
</dbReference>
<feature type="transmembrane region" description="Helical" evidence="6">
    <location>
        <begin position="204"/>
        <end position="222"/>
    </location>
</feature>
<feature type="transmembrane region" description="Helical" evidence="6">
    <location>
        <begin position="456"/>
        <end position="473"/>
    </location>
</feature>
<dbReference type="Gene3D" id="1.20.1740.10">
    <property type="entry name" value="Amino acid/polyamine transporter I"/>
    <property type="match status" value="1"/>
</dbReference>
<feature type="transmembrane region" description="Helical" evidence="6">
    <location>
        <begin position="340"/>
        <end position="363"/>
    </location>
</feature>
<comment type="subcellular location">
    <subcellularLocation>
        <location evidence="1">Membrane</location>
        <topology evidence="1">Multi-pass membrane protein</topology>
    </subcellularLocation>
</comment>
<dbReference type="EMBL" id="ML994630">
    <property type="protein sequence ID" value="KAF2186370.1"/>
    <property type="molecule type" value="Genomic_DNA"/>
</dbReference>
<keyword evidence="3 6" id="KW-0812">Transmembrane</keyword>
<accession>A0A6A6E883</accession>
<evidence type="ECO:0000256" key="4">
    <source>
        <dbReference type="ARBA" id="ARBA00022989"/>
    </source>
</evidence>
<feature type="transmembrane region" description="Helical" evidence="6">
    <location>
        <begin position="138"/>
        <end position="160"/>
    </location>
</feature>
<feature type="transmembrane region" description="Helical" evidence="6">
    <location>
        <begin position="278"/>
        <end position="303"/>
    </location>
</feature>
<dbReference type="GO" id="GO:0016020">
    <property type="term" value="C:membrane"/>
    <property type="evidence" value="ECO:0007669"/>
    <property type="project" value="UniProtKB-SubCell"/>
</dbReference>
<dbReference type="AlphaFoldDB" id="A0A6A6E883"/>
<keyword evidence="8" id="KW-1185">Reference proteome</keyword>
<dbReference type="PANTHER" id="PTHR45649:SF1">
    <property type="entry name" value="TRANSPORTER, PUTATIVE (EUROFUNG)-RELATED"/>
    <property type="match status" value="1"/>
</dbReference>
<feature type="transmembrane region" description="Helical" evidence="6">
    <location>
        <begin position="410"/>
        <end position="435"/>
    </location>
</feature>
<dbReference type="OrthoDB" id="3257095at2759"/>
<evidence type="ECO:0000256" key="2">
    <source>
        <dbReference type="ARBA" id="ARBA00022448"/>
    </source>
</evidence>
<keyword evidence="4 6" id="KW-1133">Transmembrane helix</keyword>
<keyword evidence="5 6" id="KW-0472">Membrane</keyword>